<gene>
    <name evidence="1" type="ORF">OPT61_g5430</name>
</gene>
<evidence type="ECO:0000313" key="1">
    <source>
        <dbReference type="EMBL" id="KAJ8112123.1"/>
    </source>
</evidence>
<organism evidence="1 2">
    <name type="scientific">Boeremia exigua</name>
    <dbReference type="NCBI Taxonomy" id="749465"/>
    <lineage>
        <taxon>Eukaryota</taxon>
        <taxon>Fungi</taxon>
        <taxon>Dikarya</taxon>
        <taxon>Ascomycota</taxon>
        <taxon>Pezizomycotina</taxon>
        <taxon>Dothideomycetes</taxon>
        <taxon>Pleosporomycetidae</taxon>
        <taxon>Pleosporales</taxon>
        <taxon>Pleosporineae</taxon>
        <taxon>Didymellaceae</taxon>
        <taxon>Boeremia</taxon>
    </lineage>
</organism>
<dbReference type="EMBL" id="JAPHNI010000349">
    <property type="protein sequence ID" value="KAJ8112123.1"/>
    <property type="molecule type" value="Genomic_DNA"/>
</dbReference>
<name>A0ACC2IAG8_9PLEO</name>
<sequence>MRSHSELHIRDLDRSDPVANGLMNHFRREALVRMRVSGTQVVPEIPREFGRHWYASAWPSYEAAAVLRSSVASEVQFTPGTGLTRLGAPMESSRHHATREASPHLDIRGVESNRDIDLILIQPGRLPSVISHGSGSPVRPWAPCTQKRASFPAAEPAMHSTNTESISVPAVDSDGCVVREASTEALAQAVQWSSWDNV</sequence>
<protein>
    <submittedName>
        <fullName evidence="1">Uncharacterized protein</fullName>
    </submittedName>
</protein>
<dbReference type="Proteomes" id="UP001153331">
    <property type="component" value="Unassembled WGS sequence"/>
</dbReference>
<keyword evidence="2" id="KW-1185">Reference proteome</keyword>
<evidence type="ECO:0000313" key="2">
    <source>
        <dbReference type="Proteomes" id="UP001153331"/>
    </source>
</evidence>
<accession>A0ACC2IAG8</accession>
<comment type="caution">
    <text evidence="1">The sequence shown here is derived from an EMBL/GenBank/DDBJ whole genome shotgun (WGS) entry which is preliminary data.</text>
</comment>
<reference evidence="1" key="1">
    <citation type="submission" date="2022-11" db="EMBL/GenBank/DDBJ databases">
        <title>Genome Sequence of Boeremia exigua.</title>
        <authorList>
            <person name="Buettner E."/>
        </authorList>
    </citation>
    <scope>NUCLEOTIDE SEQUENCE</scope>
    <source>
        <strain evidence="1">CU02</strain>
    </source>
</reference>
<proteinExistence type="predicted"/>